<name>A0A858ZQ45_9BURK</name>
<accession>A0A858ZQ45</accession>
<gene>
    <name evidence="1" type="ORF">HF896_02840</name>
</gene>
<dbReference type="EMBL" id="CP051298">
    <property type="protein sequence ID" value="QKD42602.1"/>
    <property type="molecule type" value="Genomic_DNA"/>
</dbReference>
<dbReference type="Proteomes" id="UP000500755">
    <property type="component" value="Chromosome"/>
</dbReference>
<dbReference type="RefSeq" id="WP_168727686.1">
    <property type="nucleotide sequence ID" value="NZ_CP051298.1"/>
</dbReference>
<evidence type="ECO:0000313" key="1">
    <source>
        <dbReference type="EMBL" id="QKD42602.1"/>
    </source>
</evidence>
<proteinExistence type="predicted"/>
<organism evidence="1 2">
    <name type="scientific">Alicycliphilus denitrificans</name>
    <dbReference type="NCBI Taxonomy" id="179636"/>
    <lineage>
        <taxon>Bacteria</taxon>
        <taxon>Pseudomonadati</taxon>
        <taxon>Pseudomonadota</taxon>
        <taxon>Betaproteobacteria</taxon>
        <taxon>Burkholderiales</taxon>
        <taxon>Comamonadaceae</taxon>
        <taxon>Alicycliphilus</taxon>
    </lineage>
</organism>
<reference evidence="1 2" key="1">
    <citation type="submission" date="2020-05" db="EMBL/GenBank/DDBJ databases">
        <title>Complete genome sequence of Alicycliphilus denitrificans DP3.</title>
        <authorList>
            <person name="Chen X."/>
        </authorList>
    </citation>
    <scope>NUCLEOTIDE SEQUENCE [LARGE SCALE GENOMIC DNA]</scope>
    <source>
        <strain evidence="1 2">DP3</strain>
    </source>
</reference>
<dbReference type="AlphaFoldDB" id="A0A858ZQ45"/>
<sequence>MSSGQFNALKAFYPSAECWSEGGHELAFIPGVKVQAVGGPVQVNLLLYPQAKDGYETRLYVDRQIAAAKGLNWQAHTVCGETWWACSWRGVQAHLPWVNILANHLRAFL</sequence>
<evidence type="ECO:0000313" key="2">
    <source>
        <dbReference type="Proteomes" id="UP000500755"/>
    </source>
</evidence>
<protein>
    <submittedName>
        <fullName evidence="1">Uncharacterized protein</fullName>
    </submittedName>
</protein>